<dbReference type="AlphaFoldDB" id="A0A399F4M6"/>
<dbReference type="InterPro" id="IPR036182">
    <property type="entry name" value="PCuAC_sf"/>
</dbReference>
<name>A0A399F4M6_9DEIN</name>
<dbReference type="InterPro" id="IPR058248">
    <property type="entry name" value="Lxx211020-like"/>
</dbReference>
<proteinExistence type="predicted"/>
<protein>
    <submittedName>
        <fullName evidence="1">Copper chaperone PCu(A)C</fullName>
    </submittedName>
</protein>
<dbReference type="EMBL" id="QWLA01000002">
    <property type="protein sequence ID" value="RIH89571.1"/>
    <property type="molecule type" value="Genomic_DNA"/>
</dbReference>
<dbReference type="Proteomes" id="UP000265341">
    <property type="component" value="Unassembled WGS sequence"/>
</dbReference>
<dbReference type="InterPro" id="IPR007410">
    <property type="entry name" value="LpqE-like"/>
</dbReference>
<sequence>MNLVLTTRMLLTLTLLGLALAHGPGVFRAENPRVRLEAGQAYVYAALVNQENKAVKVIAADSPVAQRVELRQGNKVIQTLEVPARGRLELKRGGYTLVLLKLSRSLEPGDLVPILLRLDDGDVFAVLAEVRR</sequence>
<dbReference type="Pfam" id="PF04314">
    <property type="entry name" value="PCuAC"/>
    <property type="match status" value="1"/>
</dbReference>
<organism evidence="1 2">
    <name type="scientific">Calidithermus roseus</name>
    <dbReference type="NCBI Taxonomy" id="1644118"/>
    <lineage>
        <taxon>Bacteria</taxon>
        <taxon>Thermotogati</taxon>
        <taxon>Deinococcota</taxon>
        <taxon>Deinococci</taxon>
        <taxon>Thermales</taxon>
        <taxon>Thermaceae</taxon>
        <taxon>Calidithermus</taxon>
    </lineage>
</organism>
<dbReference type="PANTHER" id="PTHR36302:SF1">
    <property type="entry name" value="COPPER CHAPERONE PCU(A)C"/>
    <property type="match status" value="1"/>
</dbReference>
<dbReference type="Gene3D" id="2.60.40.1890">
    <property type="entry name" value="PCu(A)C copper chaperone"/>
    <property type="match status" value="1"/>
</dbReference>
<accession>A0A399F4M6</accession>
<dbReference type="RefSeq" id="WP_182482620.1">
    <property type="nucleotide sequence ID" value="NZ_QWLA01000002.1"/>
</dbReference>
<comment type="caution">
    <text evidence="1">The sequence shown here is derived from an EMBL/GenBank/DDBJ whole genome shotgun (WGS) entry which is preliminary data.</text>
</comment>
<dbReference type="PANTHER" id="PTHR36302">
    <property type="entry name" value="BLR7088 PROTEIN"/>
    <property type="match status" value="1"/>
</dbReference>
<keyword evidence="2" id="KW-1185">Reference proteome</keyword>
<dbReference type="SUPFAM" id="SSF110087">
    <property type="entry name" value="DR1885-like metal-binding protein"/>
    <property type="match status" value="1"/>
</dbReference>
<reference evidence="1 2" key="1">
    <citation type="submission" date="2018-08" db="EMBL/GenBank/DDBJ databases">
        <title>Meiothermus roseus NBRC 110900 genome sequencing project.</title>
        <authorList>
            <person name="Da Costa M.S."/>
            <person name="Albuquerque L."/>
            <person name="Raposo P."/>
            <person name="Froufe H.J.C."/>
            <person name="Barroso C.S."/>
            <person name="Egas C."/>
        </authorList>
    </citation>
    <scope>NUCLEOTIDE SEQUENCE [LARGE SCALE GENOMIC DNA]</scope>
    <source>
        <strain evidence="1 2">NBRC 110900</strain>
    </source>
</reference>
<gene>
    <name evidence="1" type="ORF">Mrose_00159</name>
</gene>
<evidence type="ECO:0000313" key="1">
    <source>
        <dbReference type="EMBL" id="RIH89571.1"/>
    </source>
</evidence>
<evidence type="ECO:0000313" key="2">
    <source>
        <dbReference type="Proteomes" id="UP000265341"/>
    </source>
</evidence>